<keyword evidence="3" id="KW-0732">Signal</keyword>
<evidence type="ECO:0000259" key="5">
    <source>
        <dbReference type="SMART" id="SM00062"/>
    </source>
</evidence>
<dbReference type="SUPFAM" id="SSF53850">
    <property type="entry name" value="Periplasmic binding protein-like II"/>
    <property type="match status" value="1"/>
</dbReference>
<evidence type="ECO:0000256" key="1">
    <source>
        <dbReference type="ARBA" id="ARBA00004196"/>
    </source>
</evidence>
<dbReference type="RefSeq" id="WP_264713221.1">
    <property type="nucleotide sequence ID" value="NZ_JAPDNT010000004.1"/>
</dbReference>
<protein>
    <submittedName>
        <fullName evidence="6">Transporter substrate-binding domain-containing protein</fullName>
    </submittedName>
</protein>
<dbReference type="GO" id="GO:0030313">
    <property type="term" value="C:cell envelope"/>
    <property type="evidence" value="ECO:0007669"/>
    <property type="project" value="UniProtKB-SubCell"/>
</dbReference>
<feature type="domain" description="Solute-binding protein family 3/N-terminal" evidence="5">
    <location>
        <begin position="47"/>
        <end position="280"/>
    </location>
</feature>
<sequence>MTRYDKAAWRFPGAIATVVLLAVALAGGPAQAQARKSMMDQVLDRKELRVGVELKYPPIMYRDASGNPQGFEVELARTMCKTLNVTCNFVDVEFPALIPALQSGKIDIIVAQMALTPARAMVVDFCKPFEATGDVVIVSPKSPLAETTTAKDVVDALNKPDVKIAVQLSTVESQLRSAVFAKTTPVDVSGPLDAFLQVISGRADATLSDDVSALKYAQEHPGSIKVLLDGRHQPYLRNFPSGGGVLRGNGDFCRWVDVQVQDWINSGAYQAAYLKEVGWPPPLAELQLLRGGY</sequence>
<comment type="similarity">
    <text evidence="2 4">Belongs to the bacterial solute-binding protein 3 family.</text>
</comment>
<dbReference type="InterPro" id="IPR001638">
    <property type="entry name" value="Solute-binding_3/MltF_N"/>
</dbReference>
<gene>
    <name evidence="6" type="ORF">OL599_08275</name>
</gene>
<reference evidence="6" key="2">
    <citation type="submission" date="2022-10" db="EMBL/GenBank/DDBJ databases">
        <authorList>
            <person name="Trinh H.N."/>
        </authorList>
    </citation>
    <scope>NUCLEOTIDE SEQUENCE</scope>
    <source>
        <strain evidence="6">RN2-1</strain>
    </source>
</reference>
<dbReference type="EMBL" id="JAPDNT010000004">
    <property type="protein sequence ID" value="MCW3474580.1"/>
    <property type="molecule type" value="Genomic_DNA"/>
</dbReference>
<evidence type="ECO:0000256" key="3">
    <source>
        <dbReference type="ARBA" id="ARBA00022729"/>
    </source>
</evidence>
<dbReference type="Pfam" id="PF00497">
    <property type="entry name" value="SBP_bac_3"/>
    <property type="match status" value="1"/>
</dbReference>
<proteinExistence type="inferred from homology"/>
<name>A0AA41YQF2_9PROT</name>
<organism evidence="6 7">
    <name type="scientific">Limobrevibacterium gyesilva</name>
    <dbReference type="NCBI Taxonomy" id="2991712"/>
    <lineage>
        <taxon>Bacteria</taxon>
        <taxon>Pseudomonadati</taxon>
        <taxon>Pseudomonadota</taxon>
        <taxon>Alphaproteobacteria</taxon>
        <taxon>Acetobacterales</taxon>
        <taxon>Acetobacteraceae</taxon>
        <taxon>Limobrevibacterium</taxon>
    </lineage>
</organism>
<dbReference type="Gene3D" id="3.40.190.10">
    <property type="entry name" value="Periplasmic binding protein-like II"/>
    <property type="match status" value="2"/>
</dbReference>
<dbReference type="PROSITE" id="PS01039">
    <property type="entry name" value="SBP_BACTERIAL_3"/>
    <property type="match status" value="1"/>
</dbReference>
<comment type="subcellular location">
    <subcellularLocation>
        <location evidence="1">Cell envelope</location>
    </subcellularLocation>
</comment>
<evidence type="ECO:0000313" key="7">
    <source>
        <dbReference type="Proteomes" id="UP001165679"/>
    </source>
</evidence>
<comment type="caution">
    <text evidence="6">The sequence shown here is derived from an EMBL/GenBank/DDBJ whole genome shotgun (WGS) entry which is preliminary data.</text>
</comment>
<accession>A0AA41YQF2</accession>
<dbReference type="SMART" id="SM00062">
    <property type="entry name" value="PBPb"/>
    <property type="match status" value="1"/>
</dbReference>
<evidence type="ECO:0000256" key="2">
    <source>
        <dbReference type="ARBA" id="ARBA00010333"/>
    </source>
</evidence>
<dbReference type="PANTHER" id="PTHR35936">
    <property type="entry name" value="MEMBRANE-BOUND LYTIC MUREIN TRANSGLYCOSYLASE F"/>
    <property type="match status" value="1"/>
</dbReference>
<evidence type="ECO:0000256" key="4">
    <source>
        <dbReference type="RuleBase" id="RU003744"/>
    </source>
</evidence>
<keyword evidence="7" id="KW-1185">Reference proteome</keyword>
<dbReference type="Proteomes" id="UP001165679">
    <property type="component" value="Unassembled WGS sequence"/>
</dbReference>
<dbReference type="AlphaFoldDB" id="A0AA41YQF2"/>
<dbReference type="InterPro" id="IPR018313">
    <property type="entry name" value="SBP_3_CS"/>
</dbReference>
<dbReference type="PANTHER" id="PTHR35936:SF17">
    <property type="entry name" value="ARGININE-BINDING EXTRACELLULAR PROTEIN ARTP"/>
    <property type="match status" value="1"/>
</dbReference>
<evidence type="ECO:0000313" key="6">
    <source>
        <dbReference type="EMBL" id="MCW3474580.1"/>
    </source>
</evidence>
<reference evidence="6" key="1">
    <citation type="submission" date="2022-09" db="EMBL/GenBank/DDBJ databases">
        <title>Rhodovastum sp. nov. RN2-1 isolated from soil in Seongnam, South Korea.</title>
        <authorList>
            <person name="Le N.T."/>
        </authorList>
    </citation>
    <scope>NUCLEOTIDE SEQUENCE</scope>
    <source>
        <strain evidence="6">RN2-1</strain>
    </source>
</reference>